<organism evidence="6 7">
    <name type="scientific">Penicillium citrinum</name>
    <dbReference type="NCBI Taxonomy" id="5077"/>
    <lineage>
        <taxon>Eukaryota</taxon>
        <taxon>Fungi</taxon>
        <taxon>Dikarya</taxon>
        <taxon>Ascomycota</taxon>
        <taxon>Pezizomycotina</taxon>
        <taxon>Eurotiomycetes</taxon>
        <taxon>Eurotiomycetidae</taxon>
        <taxon>Eurotiales</taxon>
        <taxon>Aspergillaceae</taxon>
        <taxon>Penicillium</taxon>
    </lineage>
</organism>
<dbReference type="InterPro" id="IPR005828">
    <property type="entry name" value="MFS_sugar_transport-like"/>
</dbReference>
<accession>A0A9W9TNU9</accession>
<dbReference type="InterPro" id="IPR036259">
    <property type="entry name" value="MFS_trans_sf"/>
</dbReference>
<dbReference type="EMBL" id="JAPQKT010000005">
    <property type="protein sequence ID" value="KAJ5231579.1"/>
    <property type="molecule type" value="Genomic_DNA"/>
</dbReference>
<name>A0A9W9TNU9_PENCI</name>
<feature type="transmembrane region" description="Helical" evidence="5">
    <location>
        <begin position="138"/>
        <end position="159"/>
    </location>
</feature>
<dbReference type="GO" id="GO:0022857">
    <property type="term" value="F:transmembrane transporter activity"/>
    <property type="evidence" value="ECO:0007669"/>
    <property type="project" value="InterPro"/>
</dbReference>
<dbReference type="AlphaFoldDB" id="A0A9W9TNU9"/>
<gene>
    <name evidence="6" type="ORF">N7469_006167</name>
</gene>
<dbReference type="GO" id="GO:0016020">
    <property type="term" value="C:membrane"/>
    <property type="evidence" value="ECO:0007669"/>
    <property type="project" value="UniProtKB-SubCell"/>
</dbReference>
<sequence length="239" mass="26876">MAMFQITSQITSGKLTRLVVSVFLASIVIGFAGAIPDSPYMLALNGKIPAAYRSLRVFRPTSLLTARDVYSLHNAIANQNNRVGNDLTYLSTSFEQAQPLGRRTWILMASFGLVMFTRGVSSFYVAEICRRNFQNFDINIKISALTITVAFAWAFFQAMIQYLDQLRRRKVLISLFCVMFLFEIPLFFFTPQKGFNTLTIGAASLPFVVTHLLTDVPMALYVSESFPLRHRGKSPTVSQ</sequence>
<protein>
    <submittedName>
        <fullName evidence="6">Major facilitator superfamily domain general substrate transporter</fullName>
    </submittedName>
</protein>
<evidence type="ECO:0000256" key="1">
    <source>
        <dbReference type="ARBA" id="ARBA00004370"/>
    </source>
</evidence>
<evidence type="ECO:0000256" key="4">
    <source>
        <dbReference type="ARBA" id="ARBA00023136"/>
    </source>
</evidence>
<comment type="caution">
    <text evidence="6">The sequence shown here is derived from an EMBL/GenBank/DDBJ whole genome shotgun (WGS) entry which is preliminary data.</text>
</comment>
<evidence type="ECO:0000256" key="3">
    <source>
        <dbReference type="ARBA" id="ARBA00022989"/>
    </source>
</evidence>
<keyword evidence="3 5" id="KW-1133">Transmembrane helix</keyword>
<evidence type="ECO:0000313" key="6">
    <source>
        <dbReference type="EMBL" id="KAJ5231579.1"/>
    </source>
</evidence>
<evidence type="ECO:0000313" key="7">
    <source>
        <dbReference type="Proteomes" id="UP001147733"/>
    </source>
</evidence>
<comment type="subcellular location">
    <subcellularLocation>
        <location evidence="1">Membrane</location>
    </subcellularLocation>
</comment>
<feature type="transmembrane region" description="Helical" evidence="5">
    <location>
        <begin position="171"/>
        <end position="190"/>
    </location>
</feature>
<evidence type="ECO:0000256" key="2">
    <source>
        <dbReference type="ARBA" id="ARBA00022692"/>
    </source>
</evidence>
<feature type="transmembrane region" description="Helical" evidence="5">
    <location>
        <begin position="105"/>
        <end position="126"/>
    </location>
</feature>
<keyword evidence="4 5" id="KW-0472">Membrane</keyword>
<dbReference type="RefSeq" id="XP_056500323.1">
    <property type="nucleotide sequence ID" value="XM_056645085.1"/>
</dbReference>
<dbReference type="Gene3D" id="1.20.1250.20">
    <property type="entry name" value="MFS general substrate transporter like domains"/>
    <property type="match status" value="1"/>
</dbReference>
<evidence type="ECO:0000256" key="5">
    <source>
        <dbReference type="SAM" id="Phobius"/>
    </source>
</evidence>
<dbReference type="Proteomes" id="UP001147733">
    <property type="component" value="Unassembled WGS sequence"/>
</dbReference>
<dbReference type="Pfam" id="PF00083">
    <property type="entry name" value="Sugar_tr"/>
    <property type="match status" value="1"/>
</dbReference>
<proteinExistence type="predicted"/>
<dbReference type="SUPFAM" id="SSF103473">
    <property type="entry name" value="MFS general substrate transporter"/>
    <property type="match status" value="1"/>
</dbReference>
<keyword evidence="7" id="KW-1185">Reference proteome</keyword>
<reference evidence="6" key="2">
    <citation type="journal article" date="2023" name="IMA Fungus">
        <title>Comparative genomic study of the Penicillium genus elucidates a diverse pangenome and 15 lateral gene transfer events.</title>
        <authorList>
            <person name="Petersen C."/>
            <person name="Sorensen T."/>
            <person name="Nielsen M.R."/>
            <person name="Sondergaard T.E."/>
            <person name="Sorensen J.L."/>
            <person name="Fitzpatrick D.A."/>
            <person name="Frisvad J.C."/>
            <person name="Nielsen K.L."/>
        </authorList>
    </citation>
    <scope>NUCLEOTIDE SEQUENCE</scope>
    <source>
        <strain evidence="6">IBT 23319</strain>
    </source>
</reference>
<dbReference type="GeneID" id="81384252"/>
<keyword evidence="2 5" id="KW-0812">Transmembrane</keyword>
<feature type="transmembrane region" description="Helical" evidence="5">
    <location>
        <begin position="15"/>
        <end position="35"/>
    </location>
</feature>
<reference evidence="6" key="1">
    <citation type="submission" date="2022-11" db="EMBL/GenBank/DDBJ databases">
        <authorList>
            <person name="Petersen C."/>
        </authorList>
    </citation>
    <scope>NUCLEOTIDE SEQUENCE</scope>
    <source>
        <strain evidence="6">IBT 23319</strain>
    </source>
</reference>
<dbReference type="OrthoDB" id="4498530at2759"/>